<accession>A0A9P5AAZ5</accession>
<dbReference type="AlphaFoldDB" id="A0A9P5AAZ5"/>
<protein>
    <submittedName>
        <fullName evidence="1">Splicing factor 3b</fullName>
    </submittedName>
</protein>
<organism evidence="1 2">
    <name type="scientific">Fusarium beomiforme</name>
    <dbReference type="NCBI Taxonomy" id="44412"/>
    <lineage>
        <taxon>Eukaryota</taxon>
        <taxon>Fungi</taxon>
        <taxon>Dikarya</taxon>
        <taxon>Ascomycota</taxon>
        <taxon>Pezizomycotina</taxon>
        <taxon>Sordariomycetes</taxon>
        <taxon>Hypocreomycetidae</taxon>
        <taxon>Hypocreales</taxon>
        <taxon>Nectriaceae</taxon>
        <taxon>Fusarium</taxon>
        <taxon>Fusarium burgessii species complex</taxon>
    </lineage>
</organism>
<evidence type="ECO:0000313" key="2">
    <source>
        <dbReference type="Proteomes" id="UP000730481"/>
    </source>
</evidence>
<proteinExistence type="predicted"/>
<dbReference type="EMBL" id="PVQB02000657">
    <property type="protein sequence ID" value="KAF4334657.1"/>
    <property type="molecule type" value="Genomic_DNA"/>
</dbReference>
<comment type="caution">
    <text evidence="1">The sequence shown here is derived from an EMBL/GenBank/DDBJ whole genome shotgun (WGS) entry which is preliminary data.</text>
</comment>
<dbReference type="Proteomes" id="UP000730481">
    <property type="component" value="Unassembled WGS sequence"/>
</dbReference>
<sequence length="217" mass="23830">MTTYTIITQQGRTELATLSGQNYQLQVAKSVSSPSGQPSFNMVYQSQFLGPNMEVQWTTTYGLNWTTNIPSAGSTVVYSGDWQQCNLGDSYDLNSVGEWVPNQNNPNSKSNSLNIGKNNYQEAVNVIVGVQDASTGHWKPIWVSPDQLLKQSNGEYEPLQAIQLWYAEGTQTSTMISAQATAVQGYTATSSNPEYFSFDVAAGNWRESQATPFQGLP</sequence>
<name>A0A9P5AAZ5_9HYPO</name>
<keyword evidence="2" id="KW-1185">Reference proteome</keyword>
<reference evidence="1" key="1">
    <citation type="journal article" date="2017" name="Mycologia">
        <title>Fusarium algeriense, sp. nov., a novel toxigenic crown rot pathogen of durum wheat from Algeria is nested in the Fusarium burgessii species complex.</title>
        <authorList>
            <person name="Laraba I."/>
            <person name="Keddad A."/>
            <person name="Boureghda H."/>
            <person name="Abdallah N."/>
            <person name="Vaughan M.M."/>
            <person name="Proctor R.H."/>
            <person name="Busman M."/>
            <person name="O'Donnell K."/>
        </authorList>
    </citation>
    <scope>NUCLEOTIDE SEQUENCE</scope>
    <source>
        <strain evidence="1">NRRL 25174</strain>
    </source>
</reference>
<evidence type="ECO:0000313" key="1">
    <source>
        <dbReference type="EMBL" id="KAF4334657.1"/>
    </source>
</evidence>
<reference evidence="1" key="2">
    <citation type="submission" date="2020-02" db="EMBL/GenBank/DDBJ databases">
        <title>Identification and distribution of gene clusters putatively required for synthesis of sphingolipid metabolism inhibitors in phylogenetically diverse species of the filamentous fungus Fusarium.</title>
        <authorList>
            <person name="Kim H.-S."/>
            <person name="Busman M."/>
            <person name="Brown D.W."/>
            <person name="Divon H."/>
            <person name="Uhlig S."/>
            <person name="Proctor R.H."/>
        </authorList>
    </citation>
    <scope>NUCLEOTIDE SEQUENCE</scope>
    <source>
        <strain evidence="1">NRRL 25174</strain>
    </source>
</reference>
<dbReference type="OrthoDB" id="3343459at2759"/>
<gene>
    <name evidence="1" type="ORF">FBEOM_11490</name>
</gene>